<name>A0A1X2IPE7_9FUNG</name>
<dbReference type="Gene3D" id="3.60.20.10">
    <property type="entry name" value="Glutamine Phosphoribosylpyrophosphate, subunit 1, domain 1"/>
    <property type="match status" value="1"/>
</dbReference>
<dbReference type="PIRSF" id="PIRSF001589">
    <property type="entry name" value="Asn_synthetase_glu-h"/>
    <property type="match status" value="1"/>
</dbReference>
<organism evidence="10 11">
    <name type="scientific">Absidia repens</name>
    <dbReference type="NCBI Taxonomy" id="90262"/>
    <lineage>
        <taxon>Eukaryota</taxon>
        <taxon>Fungi</taxon>
        <taxon>Fungi incertae sedis</taxon>
        <taxon>Mucoromycota</taxon>
        <taxon>Mucoromycotina</taxon>
        <taxon>Mucoromycetes</taxon>
        <taxon>Mucorales</taxon>
        <taxon>Cunninghamellaceae</taxon>
        <taxon>Absidia</taxon>
    </lineage>
</organism>
<dbReference type="InterPro" id="IPR033738">
    <property type="entry name" value="AsnB_N"/>
</dbReference>
<feature type="domain" description="Glutamine amidotransferase type-2" evidence="9">
    <location>
        <begin position="2"/>
        <end position="216"/>
    </location>
</feature>
<comment type="caution">
    <text evidence="10">The sequence shown here is derived from an EMBL/GenBank/DDBJ whole genome shotgun (WGS) entry which is preliminary data.</text>
</comment>
<proteinExistence type="inferred from homology"/>
<feature type="active site" description="For GATase activity" evidence="6">
    <location>
        <position position="2"/>
    </location>
</feature>
<evidence type="ECO:0000259" key="9">
    <source>
        <dbReference type="PROSITE" id="PS51278"/>
    </source>
</evidence>
<dbReference type="SUPFAM" id="SSF56235">
    <property type="entry name" value="N-terminal nucleophile aminohydrolases (Ntn hydrolases)"/>
    <property type="match status" value="1"/>
</dbReference>
<dbReference type="InterPro" id="IPR001962">
    <property type="entry name" value="Asn_synthase"/>
</dbReference>
<evidence type="ECO:0000256" key="7">
    <source>
        <dbReference type="PIRSR" id="PIRSR001589-2"/>
    </source>
</evidence>
<gene>
    <name evidence="10" type="ORF">BCR42DRAFT_225899</name>
</gene>
<dbReference type="NCBIfam" id="TIGR01536">
    <property type="entry name" value="asn_synth_AEB"/>
    <property type="match status" value="1"/>
</dbReference>
<dbReference type="Proteomes" id="UP000193560">
    <property type="component" value="Unassembled WGS sequence"/>
</dbReference>
<evidence type="ECO:0000256" key="2">
    <source>
        <dbReference type="ARBA" id="ARBA00022741"/>
    </source>
</evidence>
<keyword evidence="3 5" id="KW-0067">ATP-binding</keyword>
<accession>A0A1X2IPE7</accession>
<reference evidence="10 11" key="1">
    <citation type="submission" date="2016-07" db="EMBL/GenBank/DDBJ databases">
        <title>Pervasive Adenine N6-methylation of Active Genes in Fungi.</title>
        <authorList>
            <consortium name="DOE Joint Genome Institute"/>
            <person name="Mondo S.J."/>
            <person name="Dannebaum R.O."/>
            <person name="Kuo R.C."/>
            <person name="Labutti K."/>
            <person name="Haridas S."/>
            <person name="Kuo A."/>
            <person name="Salamov A."/>
            <person name="Ahrendt S.R."/>
            <person name="Lipzen A."/>
            <person name="Sullivan W."/>
            <person name="Andreopoulos W.B."/>
            <person name="Clum A."/>
            <person name="Lindquist E."/>
            <person name="Daum C."/>
            <person name="Ramamoorthy G.K."/>
            <person name="Gryganskyi A."/>
            <person name="Culley D."/>
            <person name="Magnuson J.K."/>
            <person name="James T.Y."/>
            <person name="O'Malley M.A."/>
            <person name="Stajich J.E."/>
            <person name="Spatafora J.W."/>
            <person name="Visel A."/>
            <person name="Grigoriev I.V."/>
        </authorList>
    </citation>
    <scope>NUCLEOTIDE SEQUENCE [LARGE SCALE GENOMIC DNA]</scope>
    <source>
        <strain evidence="10 11">NRRL 1336</strain>
    </source>
</reference>
<keyword evidence="4 6" id="KW-0315">Glutamine amidotransferase</keyword>
<keyword evidence="6" id="KW-0061">Asparagine biosynthesis</keyword>
<dbReference type="EMBL" id="MCGE01000007">
    <property type="protein sequence ID" value="ORZ19899.1"/>
    <property type="molecule type" value="Genomic_DNA"/>
</dbReference>
<dbReference type="OrthoDB" id="409189at2759"/>
<keyword evidence="11" id="KW-1185">Reference proteome</keyword>
<evidence type="ECO:0000256" key="4">
    <source>
        <dbReference type="ARBA" id="ARBA00022962"/>
    </source>
</evidence>
<comment type="similarity">
    <text evidence="1">Belongs to the asparagine synthetase family.</text>
</comment>
<dbReference type="PANTHER" id="PTHR43284">
    <property type="entry name" value="ASPARAGINE SYNTHETASE (GLUTAMINE-HYDROLYZING)"/>
    <property type="match status" value="1"/>
</dbReference>
<dbReference type="Pfam" id="PF00733">
    <property type="entry name" value="Asn_synthase"/>
    <property type="match status" value="1"/>
</dbReference>
<dbReference type="SUPFAM" id="SSF52402">
    <property type="entry name" value="Adenine nucleotide alpha hydrolases-like"/>
    <property type="match status" value="1"/>
</dbReference>
<keyword evidence="6" id="KW-0028">Amino-acid biosynthesis</keyword>
<dbReference type="STRING" id="90262.A0A1X2IPE7"/>
<dbReference type="GO" id="GO:0005524">
    <property type="term" value="F:ATP binding"/>
    <property type="evidence" value="ECO:0007669"/>
    <property type="project" value="UniProtKB-KW"/>
</dbReference>
<dbReference type="InterPro" id="IPR017932">
    <property type="entry name" value="GATase_2_dom"/>
</dbReference>
<dbReference type="Gene3D" id="3.40.50.620">
    <property type="entry name" value="HUPs"/>
    <property type="match status" value="2"/>
</dbReference>
<protein>
    <recommendedName>
        <fullName evidence="9">Glutamine amidotransferase type-2 domain-containing protein</fullName>
    </recommendedName>
</protein>
<dbReference type="GO" id="GO:0006529">
    <property type="term" value="P:asparagine biosynthetic process"/>
    <property type="evidence" value="ECO:0007669"/>
    <property type="project" value="UniProtKB-KW"/>
</dbReference>
<feature type="site" description="Important for beta-aspartyl-AMP intermediate formation" evidence="8">
    <location>
        <position position="377"/>
    </location>
</feature>
<dbReference type="GO" id="GO:0005829">
    <property type="term" value="C:cytosol"/>
    <property type="evidence" value="ECO:0007669"/>
    <property type="project" value="TreeGrafter"/>
</dbReference>
<evidence type="ECO:0000313" key="11">
    <source>
        <dbReference type="Proteomes" id="UP000193560"/>
    </source>
</evidence>
<evidence type="ECO:0000256" key="1">
    <source>
        <dbReference type="ARBA" id="ARBA00005752"/>
    </source>
</evidence>
<dbReference type="CDD" id="cd01991">
    <property type="entry name" value="Asn_synthase_B_C"/>
    <property type="match status" value="1"/>
</dbReference>
<dbReference type="AlphaFoldDB" id="A0A1X2IPE7"/>
<feature type="binding site" evidence="7">
    <location>
        <position position="107"/>
    </location>
    <ligand>
        <name>L-glutamine</name>
        <dbReference type="ChEBI" id="CHEBI:58359"/>
    </ligand>
</feature>
<dbReference type="Pfam" id="PF13537">
    <property type="entry name" value="GATase_7"/>
    <property type="match status" value="1"/>
</dbReference>
<dbReference type="CDD" id="cd00712">
    <property type="entry name" value="AsnB"/>
    <property type="match status" value="1"/>
</dbReference>
<evidence type="ECO:0000256" key="6">
    <source>
        <dbReference type="PIRSR" id="PIRSR001589-1"/>
    </source>
</evidence>
<evidence type="ECO:0000256" key="3">
    <source>
        <dbReference type="ARBA" id="ARBA00022840"/>
    </source>
</evidence>
<dbReference type="InterPro" id="IPR029055">
    <property type="entry name" value="Ntn_hydrolases_N"/>
</dbReference>
<dbReference type="PANTHER" id="PTHR43284:SF1">
    <property type="entry name" value="ASPARAGINE SYNTHETASE"/>
    <property type="match status" value="1"/>
</dbReference>
<evidence type="ECO:0000256" key="8">
    <source>
        <dbReference type="PIRSR" id="PIRSR001589-3"/>
    </source>
</evidence>
<feature type="binding site" evidence="7">
    <location>
        <position position="300"/>
    </location>
    <ligand>
        <name>ATP</name>
        <dbReference type="ChEBI" id="CHEBI:30616"/>
    </ligand>
</feature>
<dbReference type="InterPro" id="IPR014729">
    <property type="entry name" value="Rossmann-like_a/b/a_fold"/>
</dbReference>
<evidence type="ECO:0000313" key="10">
    <source>
        <dbReference type="EMBL" id="ORZ19899.1"/>
    </source>
</evidence>
<keyword evidence="2 5" id="KW-0547">Nucleotide-binding</keyword>
<dbReference type="InterPro" id="IPR051786">
    <property type="entry name" value="ASN_synthetase/amidase"/>
</dbReference>
<dbReference type="GO" id="GO:0004066">
    <property type="term" value="F:asparagine synthase (glutamine-hydrolyzing) activity"/>
    <property type="evidence" value="ECO:0007669"/>
    <property type="project" value="InterPro"/>
</dbReference>
<sequence>MCGFTVYLHTGTISQNGDIETPALDLDGALHLIRHRGPDSQGIYISPDGRCGLGHARLSIIDLEGGQQPLSNIHNNIHAVVNGELYDHDRLMLELKAKGHQFKTQSDSELALHYYEDYDTDFVEQLRGEFAVAIWDERKGRLTVARDRFGIKPVYYTVINGTFMAASEIKAFLALGWKPEWDVSSIVHDGAATDFRTCFKDVYKLPPAHYMTVSSSGSIQVKQYWEAEYANKYVEDTRSVEEMVLGVRERLLEAVRLRLRADVPLGVYLSGGIDSSCIAGVVADLLRKENPDAVLNTYCISFTGGEKFDEGEIAERTAEFCGAKFHKIPVTNQDMIDNFADAIWHIEQPLFNLNGVGKYILSKHARESGITVTLTGEGSDEHFIGYEFFHTDYLREADNSTPNGFGRPTEETRLRQLNERLENNLMMSHKMDKSVDTPSSRRWNNIVMQDHFGALLSSPAEMYQDDVIKRHGIPDSGSAMLEATSAIARSKARKYWHPVHASLFLENHTFLPNILLNSLGDRSEMAHSIEARTPFLDHHLCEYVNSLPPSVKLRGDGEEFNEKWILKEAMKPYITEEIYKRTKHPFMPPPNKPDKAPPALKLMNELLTKEKVDQLGWANWAFIESQRERFLENTDQTAFKNLLVIMSYIIIGEKFGVAPAVA</sequence>
<evidence type="ECO:0000256" key="5">
    <source>
        <dbReference type="PIRNR" id="PIRNR001589"/>
    </source>
</evidence>
<dbReference type="InterPro" id="IPR006426">
    <property type="entry name" value="Asn_synth_AEB"/>
</dbReference>
<dbReference type="PROSITE" id="PS51278">
    <property type="entry name" value="GATASE_TYPE_2"/>
    <property type="match status" value="1"/>
</dbReference>